<keyword evidence="1" id="KW-1133">Transmembrane helix</keyword>
<evidence type="ECO:0000256" key="1">
    <source>
        <dbReference type="SAM" id="Phobius"/>
    </source>
</evidence>
<proteinExistence type="predicted"/>
<evidence type="ECO:0000313" key="2">
    <source>
        <dbReference type="EMBL" id="VDN06901.1"/>
    </source>
</evidence>
<accession>A0A0N5D870</accession>
<keyword evidence="1" id="KW-0812">Transmembrane</keyword>
<dbReference type="EMBL" id="UYYF01004765">
    <property type="protein sequence ID" value="VDN06901.1"/>
    <property type="molecule type" value="Genomic_DNA"/>
</dbReference>
<organism evidence="4">
    <name type="scientific">Thelazia callipaeda</name>
    <name type="common">Oriental eyeworm</name>
    <name type="synonym">Parasitic nematode</name>
    <dbReference type="NCBI Taxonomy" id="103827"/>
    <lineage>
        <taxon>Eukaryota</taxon>
        <taxon>Metazoa</taxon>
        <taxon>Ecdysozoa</taxon>
        <taxon>Nematoda</taxon>
        <taxon>Chromadorea</taxon>
        <taxon>Rhabditida</taxon>
        <taxon>Spirurina</taxon>
        <taxon>Spiruromorpha</taxon>
        <taxon>Thelazioidea</taxon>
        <taxon>Thelaziidae</taxon>
        <taxon>Thelazia</taxon>
    </lineage>
</organism>
<keyword evidence="3" id="KW-1185">Reference proteome</keyword>
<dbReference type="AlphaFoldDB" id="A0A0N5D870"/>
<dbReference type="OrthoDB" id="5838901at2759"/>
<reference evidence="2 3" key="2">
    <citation type="submission" date="2018-11" db="EMBL/GenBank/DDBJ databases">
        <authorList>
            <consortium name="Pathogen Informatics"/>
        </authorList>
    </citation>
    <scope>NUCLEOTIDE SEQUENCE [LARGE SCALE GENOMIC DNA]</scope>
</reference>
<dbReference type="Proteomes" id="UP000276776">
    <property type="component" value="Unassembled WGS sequence"/>
</dbReference>
<reference evidence="4" key="1">
    <citation type="submission" date="2017-02" db="UniProtKB">
        <authorList>
            <consortium name="WormBaseParasite"/>
        </authorList>
    </citation>
    <scope>IDENTIFICATION</scope>
</reference>
<feature type="transmembrane region" description="Helical" evidence="1">
    <location>
        <begin position="45"/>
        <end position="65"/>
    </location>
</feature>
<keyword evidence="1" id="KW-0472">Membrane</keyword>
<feature type="transmembrane region" description="Helical" evidence="1">
    <location>
        <begin position="154"/>
        <end position="177"/>
    </location>
</feature>
<dbReference type="STRING" id="103827.A0A0N5D870"/>
<evidence type="ECO:0000313" key="3">
    <source>
        <dbReference type="Proteomes" id="UP000276776"/>
    </source>
</evidence>
<gene>
    <name evidence="2" type="ORF">TCLT_LOCUS9281</name>
</gene>
<sequence>MVLIRILTFDTTVLQAFLFYTTWILFIAGLFVATRLLLSAHFCSVARNLIAFGISSSLIFQLAMLHNESAATRKMILDKGPPLNCLGLSWLTSLLSAYSCPEYYETLQGNIFWQLNVLRVSGTLLKDMVILTASMCGGALGEFVHSFINKFHWLIYVPVLIGTLLCVLSSIFALFGCRFDLIYGLIRVDFRNQRILRCVNCVSNENFGEASKRKFLACTRKETKPLLLINELYQKALNRRKIKL</sequence>
<dbReference type="OMA" id="NIFWQLN"/>
<feature type="transmembrane region" description="Helical" evidence="1">
    <location>
        <begin position="12"/>
        <end position="33"/>
    </location>
</feature>
<protein>
    <submittedName>
        <fullName evidence="2 4">Uncharacterized protein</fullName>
    </submittedName>
</protein>
<name>A0A0N5D870_THECL</name>
<dbReference type="WBParaSite" id="TCLT_0000929201-mRNA-1">
    <property type="protein sequence ID" value="TCLT_0000929201-mRNA-1"/>
    <property type="gene ID" value="TCLT_0000929201"/>
</dbReference>
<evidence type="ECO:0000313" key="4">
    <source>
        <dbReference type="WBParaSite" id="TCLT_0000929201-mRNA-1"/>
    </source>
</evidence>